<organism evidence="2 3">
    <name type="scientific">Cryobacterium arcticum</name>
    <dbReference type="NCBI Taxonomy" id="670052"/>
    <lineage>
        <taxon>Bacteria</taxon>
        <taxon>Bacillati</taxon>
        <taxon>Actinomycetota</taxon>
        <taxon>Actinomycetes</taxon>
        <taxon>Micrococcales</taxon>
        <taxon>Microbacteriaceae</taxon>
        <taxon>Cryobacterium</taxon>
    </lineage>
</organism>
<dbReference type="Proteomes" id="UP000246722">
    <property type="component" value="Unassembled WGS sequence"/>
</dbReference>
<reference evidence="2 3" key="1">
    <citation type="submission" date="2018-05" db="EMBL/GenBank/DDBJ databases">
        <title>Genetic diversity of glacier-inhabiting Cryobacterium bacteria in China and description of Cryobacterium mengkeensis sp. nov. and Arthrobacter glacialis sp. nov.</title>
        <authorList>
            <person name="Liu Q."/>
            <person name="Xin Y.-H."/>
        </authorList>
    </citation>
    <scope>NUCLEOTIDE SEQUENCE [LARGE SCALE GENOMIC DNA]</scope>
    <source>
        <strain evidence="2 3">SK-1</strain>
    </source>
</reference>
<feature type="transmembrane region" description="Helical" evidence="1">
    <location>
        <begin position="46"/>
        <end position="66"/>
    </location>
</feature>
<keyword evidence="1" id="KW-0812">Transmembrane</keyword>
<evidence type="ECO:0000256" key="1">
    <source>
        <dbReference type="SAM" id="Phobius"/>
    </source>
</evidence>
<comment type="caution">
    <text evidence="2">The sequence shown here is derived from an EMBL/GenBank/DDBJ whole genome shotgun (WGS) entry which is preliminary data.</text>
</comment>
<keyword evidence="1" id="KW-1133">Transmembrane helix</keyword>
<evidence type="ECO:0000313" key="2">
    <source>
        <dbReference type="EMBL" id="PXA68215.1"/>
    </source>
</evidence>
<sequence length="84" mass="8715">MNRRMLCVIGLIVCILVGIAGTVFLFTLGLRPDALAAEVAPADTLVGAGSMLVGVLGTAVFLGLVLRPDEPAREVRAPNQMPDA</sequence>
<dbReference type="EMBL" id="QHLY01000012">
    <property type="protein sequence ID" value="PXA68215.1"/>
    <property type="molecule type" value="Genomic_DNA"/>
</dbReference>
<accession>A0A317ZTY2</accession>
<name>A0A317ZTY2_9MICO</name>
<evidence type="ECO:0000313" key="3">
    <source>
        <dbReference type="Proteomes" id="UP000246722"/>
    </source>
</evidence>
<keyword evidence="1" id="KW-0472">Membrane</keyword>
<dbReference type="OrthoDB" id="5123698at2"/>
<keyword evidence="3" id="KW-1185">Reference proteome</keyword>
<dbReference type="RefSeq" id="WP_110127884.1">
    <property type="nucleotide sequence ID" value="NZ_QHLY01000012.1"/>
</dbReference>
<protein>
    <submittedName>
        <fullName evidence="2">Uncharacterized protein</fullName>
    </submittedName>
</protein>
<proteinExistence type="predicted"/>
<dbReference type="AlphaFoldDB" id="A0A317ZTY2"/>
<gene>
    <name evidence="2" type="ORF">CTB96_16455</name>
</gene>